<evidence type="ECO:0000256" key="2">
    <source>
        <dbReference type="SAM" id="SignalP"/>
    </source>
</evidence>
<evidence type="ECO:0000256" key="1">
    <source>
        <dbReference type="SAM" id="Coils"/>
    </source>
</evidence>
<dbReference type="AlphaFoldDB" id="A0A919F650"/>
<feature type="coiled-coil region" evidence="1">
    <location>
        <begin position="40"/>
        <end position="96"/>
    </location>
</feature>
<protein>
    <submittedName>
        <fullName evidence="3">Porin</fullName>
    </submittedName>
</protein>
<dbReference type="InterPro" id="IPR023614">
    <property type="entry name" value="Porin_dom_sf"/>
</dbReference>
<name>A0A919F650_9XANT</name>
<dbReference type="Pfam" id="PF07396">
    <property type="entry name" value="Porin_O_P"/>
    <property type="match status" value="1"/>
</dbReference>
<keyword evidence="2" id="KW-0732">Signal</keyword>
<gene>
    <name evidence="3" type="ORF">GCM10009090_10530</name>
</gene>
<dbReference type="Proteomes" id="UP000623958">
    <property type="component" value="Unassembled WGS sequence"/>
</dbReference>
<dbReference type="RefSeq" id="WP_434028733.1">
    <property type="nucleotide sequence ID" value="NZ_BNBA01000006.1"/>
</dbReference>
<feature type="chain" id="PRO_5037226247" evidence="2">
    <location>
        <begin position="33"/>
        <end position="482"/>
    </location>
</feature>
<evidence type="ECO:0000313" key="4">
    <source>
        <dbReference type="Proteomes" id="UP000623958"/>
    </source>
</evidence>
<sequence length="482" mass="52298">MQPPRGEDRHAGRPARTLLALACALAALPAWAQQARQPSVEELQRRLEALERRLGTAPAAAPGTAADGLADLDQRLRVIERRLELQEEERAAAAKSAPVVTVNDKGASFRSADGAYEIRLRGLLQGDGRFYIDDDRQPQADTFLIRTARPIIEGSLGKLVAFRLTPEFAGDSASIVDAYVDLRFDKAYTLRAGKFTSPVGLERLQSSSALADVERALPSELAPNRDIGVQLQGEVGAVSYALGVFNGTVDGRDAVTSNPDDDFEYAGRIFFEPFRDSASAWSGLGFGIGASTGQTHGSGNNFLPRYRTPGQATFFSYRSTVLADGDRTRWSPQGYYYRNGFGLQAEYIVSRQEVATPGARATLENKAWQATASYVLTGEDAGYRGVVRPSRPFAAGGEGWGAWELVGRYGVLEVDDAAFPLFADANSAARRAEAWTLGVNWYLTSNLKLVVNYSQTRFDGGAAAGADREDEKALFSRLQVSF</sequence>
<evidence type="ECO:0000313" key="3">
    <source>
        <dbReference type="EMBL" id="GHH50128.1"/>
    </source>
</evidence>
<accession>A0A919F650</accession>
<reference evidence="3" key="1">
    <citation type="journal article" date="2014" name="Int. J. Syst. Evol. Microbiol.">
        <title>Complete genome sequence of Corynebacterium casei LMG S-19264T (=DSM 44701T), isolated from a smear-ripened cheese.</title>
        <authorList>
            <consortium name="US DOE Joint Genome Institute (JGI-PGF)"/>
            <person name="Walter F."/>
            <person name="Albersmeier A."/>
            <person name="Kalinowski J."/>
            <person name="Ruckert C."/>
        </authorList>
    </citation>
    <scope>NUCLEOTIDE SEQUENCE</scope>
    <source>
        <strain evidence="3">JCM 13306</strain>
    </source>
</reference>
<keyword evidence="4" id="KW-1185">Reference proteome</keyword>
<organism evidence="3 4">
    <name type="scientific">Xanthomonas boreopolis</name>
    <dbReference type="NCBI Taxonomy" id="86183"/>
    <lineage>
        <taxon>Bacteria</taxon>
        <taxon>Pseudomonadati</taxon>
        <taxon>Pseudomonadota</taxon>
        <taxon>Gammaproteobacteria</taxon>
        <taxon>Lysobacterales</taxon>
        <taxon>Lysobacteraceae</taxon>
        <taxon>Xanthomonas</taxon>
    </lineage>
</organism>
<dbReference type="InterPro" id="IPR010870">
    <property type="entry name" value="Porin_O/P"/>
</dbReference>
<dbReference type="SUPFAM" id="SSF56935">
    <property type="entry name" value="Porins"/>
    <property type="match status" value="1"/>
</dbReference>
<dbReference type="EMBL" id="BNBA01000006">
    <property type="protein sequence ID" value="GHH50128.1"/>
    <property type="molecule type" value="Genomic_DNA"/>
</dbReference>
<reference evidence="3" key="2">
    <citation type="submission" date="2020-09" db="EMBL/GenBank/DDBJ databases">
        <authorList>
            <person name="Sun Q."/>
            <person name="Ohkuma M."/>
        </authorList>
    </citation>
    <scope>NUCLEOTIDE SEQUENCE</scope>
    <source>
        <strain evidence="3">JCM 13306</strain>
    </source>
</reference>
<proteinExistence type="predicted"/>
<comment type="caution">
    <text evidence="3">The sequence shown here is derived from an EMBL/GenBank/DDBJ whole genome shotgun (WGS) entry which is preliminary data.</text>
</comment>
<dbReference type="Gene3D" id="2.40.160.10">
    <property type="entry name" value="Porin"/>
    <property type="match status" value="1"/>
</dbReference>
<feature type="signal peptide" evidence="2">
    <location>
        <begin position="1"/>
        <end position="32"/>
    </location>
</feature>
<keyword evidence="1" id="KW-0175">Coiled coil</keyword>